<dbReference type="PANTHER" id="PTHR34237">
    <property type="entry name" value="PAREP8-RELATED"/>
    <property type="match status" value="1"/>
</dbReference>
<evidence type="ECO:0000313" key="1">
    <source>
        <dbReference type="EMBL" id="HEN28709.1"/>
    </source>
</evidence>
<gene>
    <name evidence="1" type="ORF">ENQ77_08740</name>
</gene>
<accession>A0A7C2K613</accession>
<protein>
    <recommendedName>
        <fullName evidence="2">HEPN domain-containing protein</fullName>
    </recommendedName>
</protein>
<organism evidence="1">
    <name type="scientific">candidate division WOR-3 bacterium</name>
    <dbReference type="NCBI Taxonomy" id="2052148"/>
    <lineage>
        <taxon>Bacteria</taxon>
        <taxon>Bacteria division WOR-3</taxon>
    </lineage>
</organism>
<comment type="caution">
    <text evidence="1">The sequence shown here is derived from an EMBL/GenBank/DDBJ whole genome shotgun (WGS) entry which is preliminary data.</text>
</comment>
<sequence length="133" mass="15779">MDKIFLLKRLKEEEIQLRDYLLAGNARWACEKIYVIVSTAIKILAEHKGLPEYEEAKKNKFWSVYYLNKAAYRLSHDPIYKIDETIEDMWAIAWKLHSQGFEQNYITIKEARKFSYIASKMLNILENNLQKSG</sequence>
<name>A0A7C2K613_UNCW3</name>
<dbReference type="PANTHER" id="PTHR34237:SF4">
    <property type="entry name" value="PAREP1 FAMILY PROTEIN"/>
    <property type="match status" value="1"/>
</dbReference>
<dbReference type="Pfam" id="PF05942">
    <property type="entry name" value="PaREP1"/>
    <property type="match status" value="1"/>
</dbReference>
<dbReference type="Gene3D" id="1.20.120.330">
    <property type="entry name" value="Nucleotidyltransferases domain 2"/>
    <property type="match status" value="1"/>
</dbReference>
<reference evidence="1" key="1">
    <citation type="journal article" date="2020" name="mSystems">
        <title>Genome- and Community-Level Interaction Insights into Carbon Utilization and Element Cycling Functions of Hydrothermarchaeota in Hydrothermal Sediment.</title>
        <authorList>
            <person name="Zhou Z."/>
            <person name="Liu Y."/>
            <person name="Xu W."/>
            <person name="Pan J."/>
            <person name="Luo Z.H."/>
            <person name="Li M."/>
        </authorList>
    </citation>
    <scope>NUCLEOTIDE SEQUENCE [LARGE SCALE GENOMIC DNA]</scope>
    <source>
        <strain evidence="1">SpSt-34</strain>
    </source>
</reference>
<dbReference type="InterPro" id="IPR010268">
    <property type="entry name" value="PaREP1"/>
</dbReference>
<dbReference type="AlphaFoldDB" id="A0A7C2K613"/>
<proteinExistence type="predicted"/>
<dbReference type="EMBL" id="DSOL01000250">
    <property type="protein sequence ID" value="HEN28709.1"/>
    <property type="molecule type" value="Genomic_DNA"/>
</dbReference>
<evidence type="ECO:0008006" key="2">
    <source>
        <dbReference type="Google" id="ProtNLM"/>
    </source>
</evidence>